<gene>
    <name evidence="11 13" type="primary">rnhA</name>
    <name evidence="13" type="ORF">SPPYR_1793</name>
</gene>
<dbReference type="CDD" id="cd09278">
    <property type="entry name" value="RNase_HI_prokaryote_like"/>
    <property type="match status" value="1"/>
</dbReference>
<comment type="catalytic activity">
    <reaction evidence="1 11">
        <text>Endonucleolytic cleavage to 5'-phosphomonoester.</text>
        <dbReference type="EC" id="3.1.26.4"/>
    </reaction>
</comment>
<evidence type="ECO:0000256" key="5">
    <source>
        <dbReference type="ARBA" id="ARBA00012180"/>
    </source>
</evidence>
<evidence type="ECO:0000256" key="11">
    <source>
        <dbReference type="HAMAP-Rule" id="MF_00042"/>
    </source>
</evidence>
<dbReference type="GO" id="GO:0000287">
    <property type="term" value="F:magnesium ion binding"/>
    <property type="evidence" value="ECO:0007669"/>
    <property type="project" value="UniProtKB-UniRule"/>
</dbReference>
<evidence type="ECO:0000256" key="1">
    <source>
        <dbReference type="ARBA" id="ARBA00000077"/>
    </source>
</evidence>
<sequence length="157" mass="16946">MTTAAGRTVIVATDGACKGNPGPGGWGAVLRWGDVVKTLSGGEPDTTNNRMELMAAIEALAALKRSCNVELSTDSVYVRDGITKWVFGWQKNGWKTAAKKPVANADLWQRLIKESARHKVEWIWVKGHAGHGDNELADRLASDAALEVARARKAPAR</sequence>
<comment type="function">
    <text evidence="2 11">Endonuclease that specifically degrades the RNA of RNA-DNA hybrids.</text>
</comment>
<dbReference type="Gene3D" id="3.30.420.10">
    <property type="entry name" value="Ribonuclease H-like superfamily/Ribonuclease H"/>
    <property type="match status" value="1"/>
</dbReference>
<protein>
    <recommendedName>
        <fullName evidence="5 11">Ribonuclease H</fullName>
        <shortName evidence="11">RNase H</shortName>
        <ecNumber evidence="5 11">3.1.26.4</ecNumber>
    </recommendedName>
</protein>
<keyword evidence="9 11" id="KW-0378">Hydrolase</keyword>
<dbReference type="GO" id="GO:0043137">
    <property type="term" value="P:DNA replication, removal of RNA primer"/>
    <property type="evidence" value="ECO:0007669"/>
    <property type="project" value="TreeGrafter"/>
</dbReference>
<dbReference type="AlphaFoldDB" id="A0A1Y5PSC9"/>
<dbReference type="SUPFAM" id="SSF53098">
    <property type="entry name" value="Ribonuclease H-like"/>
    <property type="match status" value="1"/>
</dbReference>
<comment type="similarity">
    <text evidence="3 11">Belongs to the RNase H family.</text>
</comment>
<dbReference type="InterPro" id="IPR050092">
    <property type="entry name" value="RNase_H"/>
</dbReference>
<reference evidence="13" key="1">
    <citation type="submission" date="2016-03" db="EMBL/GenBank/DDBJ databases">
        <authorList>
            <person name="Ploux O."/>
        </authorList>
    </citation>
    <scope>NUCLEOTIDE SEQUENCE</scope>
    <source>
        <strain evidence="13">UC10</strain>
    </source>
</reference>
<feature type="binding site" evidence="11">
    <location>
        <position position="14"/>
    </location>
    <ligand>
        <name>Mg(2+)</name>
        <dbReference type="ChEBI" id="CHEBI:18420"/>
        <label>2</label>
    </ligand>
</feature>
<keyword evidence="10 11" id="KW-0460">Magnesium</keyword>
<evidence type="ECO:0000313" key="13">
    <source>
        <dbReference type="EMBL" id="SBV32913.1"/>
    </source>
</evidence>
<dbReference type="InterPro" id="IPR002156">
    <property type="entry name" value="RNaseH_domain"/>
</dbReference>
<comment type="subunit">
    <text evidence="4 11">Monomer.</text>
</comment>
<dbReference type="FunFam" id="3.30.420.10:FF:000089">
    <property type="entry name" value="Ribonuclease H"/>
    <property type="match status" value="1"/>
</dbReference>
<evidence type="ECO:0000259" key="12">
    <source>
        <dbReference type="PROSITE" id="PS50879"/>
    </source>
</evidence>
<keyword evidence="11" id="KW-0963">Cytoplasm</keyword>
<keyword evidence="8 11" id="KW-0255">Endonuclease</keyword>
<dbReference type="RefSeq" id="WP_295326427.1">
    <property type="nucleotide sequence ID" value="NZ_LT598653.1"/>
</dbReference>
<dbReference type="GO" id="GO:0003676">
    <property type="term" value="F:nucleic acid binding"/>
    <property type="evidence" value="ECO:0007669"/>
    <property type="project" value="InterPro"/>
</dbReference>
<keyword evidence="6 11" id="KW-0540">Nuclease</keyword>
<feature type="domain" description="RNase H type-1" evidence="12">
    <location>
        <begin position="5"/>
        <end position="146"/>
    </location>
</feature>
<feature type="binding site" evidence="11">
    <location>
        <position position="74"/>
    </location>
    <ligand>
        <name>Mg(2+)</name>
        <dbReference type="ChEBI" id="CHEBI:18420"/>
        <label>1</label>
    </ligand>
</feature>
<name>A0A1Y5PSC9_9SPHN</name>
<evidence type="ECO:0000256" key="2">
    <source>
        <dbReference type="ARBA" id="ARBA00004065"/>
    </source>
</evidence>
<organism evidence="13">
    <name type="scientific">uncultured Sphingopyxis sp</name>
    <dbReference type="NCBI Taxonomy" id="310581"/>
    <lineage>
        <taxon>Bacteria</taxon>
        <taxon>Pseudomonadati</taxon>
        <taxon>Pseudomonadota</taxon>
        <taxon>Alphaproteobacteria</taxon>
        <taxon>Sphingomonadales</taxon>
        <taxon>Sphingomonadaceae</taxon>
        <taxon>Sphingopyxis</taxon>
        <taxon>environmental samples</taxon>
    </lineage>
</organism>
<dbReference type="InterPro" id="IPR012337">
    <property type="entry name" value="RNaseH-like_sf"/>
</dbReference>
<evidence type="ECO:0000256" key="4">
    <source>
        <dbReference type="ARBA" id="ARBA00011245"/>
    </source>
</evidence>
<keyword evidence="7 11" id="KW-0479">Metal-binding</keyword>
<evidence type="ECO:0000256" key="7">
    <source>
        <dbReference type="ARBA" id="ARBA00022723"/>
    </source>
</evidence>
<dbReference type="KEGG" id="sphu:SPPYR_1793"/>
<dbReference type="EMBL" id="LT598653">
    <property type="protein sequence ID" value="SBV32913.1"/>
    <property type="molecule type" value="Genomic_DNA"/>
</dbReference>
<dbReference type="InterPro" id="IPR036397">
    <property type="entry name" value="RNaseH_sf"/>
</dbReference>
<dbReference type="PANTHER" id="PTHR10642">
    <property type="entry name" value="RIBONUCLEASE H1"/>
    <property type="match status" value="1"/>
</dbReference>
<feature type="binding site" evidence="11">
    <location>
        <position position="138"/>
    </location>
    <ligand>
        <name>Mg(2+)</name>
        <dbReference type="ChEBI" id="CHEBI:18420"/>
        <label>2</label>
    </ligand>
</feature>
<evidence type="ECO:0000256" key="8">
    <source>
        <dbReference type="ARBA" id="ARBA00022759"/>
    </source>
</evidence>
<dbReference type="PANTHER" id="PTHR10642:SF26">
    <property type="entry name" value="RIBONUCLEASE H1"/>
    <property type="match status" value="1"/>
</dbReference>
<proteinExistence type="inferred from homology"/>
<dbReference type="HAMAP" id="MF_00042">
    <property type="entry name" value="RNase_H"/>
    <property type="match status" value="1"/>
</dbReference>
<dbReference type="PROSITE" id="PS50879">
    <property type="entry name" value="RNASE_H_1"/>
    <property type="match status" value="1"/>
</dbReference>
<feature type="binding site" evidence="11">
    <location>
        <position position="52"/>
    </location>
    <ligand>
        <name>Mg(2+)</name>
        <dbReference type="ChEBI" id="CHEBI:18420"/>
        <label>1</label>
    </ligand>
</feature>
<dbReference type="GO" id="GO:0005737">
    <property type="term" value="C:cytoplasm"/>
    <property type="evidence" value="ECO:0007669"/>
    <property type="project" value="UniProtKB-SubCell"/>
</dbReference>
<dbReference type="Pfam" id="PF00075">
    <property type="entry name" value="RNase_H"/>
    <property type="match status" value="1"/>
</dbReference>
<dbReference type="EC" id="3.1.26.4" evidence="5 11"/>
<comment type="subcellular location">
    <subcellularLocation>
        <location evidence="11">Cytoplasm</location>
    </subcellularLocation>
</comment>
<evidence type="ECO:0000256" key="10">
    <source>
        <dbReference type="ARBA" id="ARBA00022842"/>
    </source>
</evidence>
<feature type="binding site" evidence="11">
    <location>
        <position position="14"/>
    </location>
    <ligand>
        <name>Mg(2+)</name>
        <dbReference type="ChEBI" id="CHEBI:18420"/>
        <label>1</label>
    </ligand>
</feature>
<dbReference type="NCBIfam" id="NF001236">
    <property type="entry name" value="PRK00203.1"/>
    <property type="match status" value="1"/>
</dbReference>
<evidence type="ECO:0000256" key="6">
    <source>
        <dbReference type="ARBA" id="ARBA00022722"/>
    </source>
</evidence>
<dbReference type="InterPro" id="IPR022892">
    <property type="entry name" value="RNaseHI"/>
</dbReference>
<accession>A0A1Y5PSC9</accession>
<evidence type="ECO:0000256" key="3">
    <source>
        <dbReference type="ARBA" id="ARBA00005300"/>
    </source>
</evidence>
<comment type="cofactor">
    <cofactor evidence="11">
        <name>Mg(2+)</name>
        <dbReference type="ChEBI" id="CHEBI:18420"/>
    </cofactor>
    <text evidence="11">Binds 1 Mg(2+) ion per subunit. May bind a second metal ion at a regulatory site, or after substrate binding.</text>
</comment>
<dbReference type="GO" id="GO:0004523">
    <property type="term" value="F:RNA-DNA hybrid ribonuclease activity"/>
    <property type="evidence" value="ECO:0007669"/>
    <property type="project" value="UniProtKB-UniRule"/>
</dbReference>
<evidence type="ECO:0000256" key="9">
    <source>
        <dbReference type="ARBA" id="ARBA00022801"/>
    </source>
</evidence>